<feature type="domain" description="DUF4220" evidence="2">
    <location>
        <begin position="53"/>
        <end position="411"/>
    </location>
</feature>
<feature type="transmembrane region" description="Helical" evidence="1">
    <location>
        <begin position="1033"/>
        <end position="1055"/>
    </location>
</feature>
<gene>
    <name evidence="3" type="ORF">G4B88_024901</name>
</gene>
<feature type="transmembrane region" description="Helical" evidence="1">
    <location>
        <begin position="307"/>
        <end position="329"/>
    </location>
</feature>
<feature type="transmembrane region" description="Helical" evidence="1">
    <location>
        <begin position="335"/>
        <end position="358"/>
    </location>
</feature>
<feature type="transmembrane region" description="Helical" evidence="1">
    <location>
        <begin position="50"/>
        <end position="73"/>
    </location>
</feature>
<feature type="transmembrane region" description="Helical" evidence="1">
    <location>
        <begin position="819"/>
        <end position="838"/>
    </location>
</feature>
<proteinExistence type="predicted"/>
<feature type="transmembrane region" description="Helical" evidence="1">
    <location>
        <begin position="93"/>
        <end position="111"/>
    </location>
</feature>
<feature type="transmembrane region" description="Helical" evidence="1">
    <location>
        <begin position="713"/>
        <end position="733"/>
    </location>
</feature>
<accession>A0A7J6G912</accession>
<evidence type="ECO:0000259" key="2">
    <source>
        <dbReference type="Pfam" id="PF13968"/>
    </source>
</evidence>
<protein>
    <recommendedName>
        <fullName evidence="2">DUF4220 domain-containing protein</fullName>
    </recommendedName>
</protein>
<feature type="transmembrane region" description="Helical" evidence="1">
    <location>
        <begin position="19"/>
        <end position="38"/>
    </location>
</feature>
<feature type="transmembrane region" description="Helical" evidence="1">
    <location>
        <begin position="1002"/>
        <end position="1021"/>
    </location>
</feature>
<dbReference type="Pfam" id="PF13968">
    <property type="entry name" value="DUF4220"/>
    <property type="match status" value="2"/>
</dbReference>
<feature type="transmembrane region" description="Helical" evidence="1">
    <location>
        <begin position="144"/>
        <end position="162"/>
    </location>
</feature>
<reference evidence="3 4" key="1">
    <citation type="journal article" date="2020" name="bioRxiv">
        <title>Sequence and annotation of 42 cannabis genomes reveals extensive copy number variation in cannabinoid synthesis and pathogen resistance genes.</title>
        <authorList>
            <person name="Mckernan K.J."/>
            <person name="Helbert Y."/>
            <person name="Kane L.T."/>
            <person name="Ebling H."/>
            <person name="Zhang L."/>
            <person name="Liu B."/>
            <person name="Eaton Z."/>
            <person name="Mclaughlin S."/>
            <person name="Kingan S."/>
            <person name="Baybayan P."/>
            <person name="Concepcion G."/>
            <person name="Jordan M."/>
            <person name="Riva A."/>
            <person name="Barbazuk W."/>
            <person name="Harkins T."/>
        </authorList>
    </citation>
    <scope>NUCLEOTIDE SEQUENCE [LARGE SCALE GENOMIC DNA]</scope>
    <source>
        <strain evidence="4">cv. Jamaican Lion 4</strain>
        <tissue evidence="3">Leaf</tissue>
    </source>
</reference>
<keyword evidence="1" id="KW-0472">Membrane</keyword>
<comment type="caution">
    <text evidence="3">The sequence shown here is derived from an EMBL/GenBank/DDBJ whole genome shotgun (WGS) entry which is preliminary data.</text>
</comment>
<dbReference type="InterPro" id="IPR025315">
    <property type="entry name" value="DUF4220"/>
</dbReference>
<dbReference type="EMBL" id="JAATIQ010000129">
    <property type="protein sequence ID" value="KAF4379453.1"/>
    <property type="molecule type" value="Genomic_DNA"/>
</dbReference>
<dbReference type="InterPro" id="IPR007658">
    <property type="entry name" value="DUF594"/>
</dbReference>
<keyword evidence="4" id="KW-1185">Reference proteome</keyword>
<keyword evidence="1" id="KW-0812">Transmembrane</keyword>
<evidence type="ECO:0000256" key="1">
    <source>
        <dbReference type="SAM" id="Phobius"/>
    </source>
</evidence>
<dbReference type="PANTHER" id="PTHR31325">
    <property type="entry name" value="OS01G0798800 PROTEIN-RELATED"/>
    <property type="match status" value="1"/>
</dbReference>
<name>A0A7J6G912_CANSA</name>
<feature type="transmembrane region" description="Helical" evidence="1">
    <location>
        <begin position="745"/>
        <end position="764"/>
    </location>
</feature>
<evidence type="ECO:0000313" key="3">
    <source>
        <dbReference type="EMBL" id="KAF4379453.1"/>
    </source>
</evidence>
<feature type="transmembrane region" description="Helical" evidence="1">
    <location>
        <begin position="365"/>
        <end position="383"/>
    </location>
</feature>
<keyword evidence="1" id="KW-1133">Transmembrane helix</keyword>
<feature type="domain" description="DUF4220" evidence="2">
    <location>
        <begin position="747"/>
        <end position="1094"/>
    </location>
</feature>
<dbReference type="Proteomes" id="UP000583929">
    <property type="component" value="Unassembled WGS sequence"/>
</dbReference>
<feature type="transmembrane region" description="Helical" evidence="1">
    <location>
        <begin position="118"/>
        <end position="138"/>
    </location>
</feature>
<evidence type="ECO:0000313" key="4">
    <source>
        <dbReference type="Proteomes" id="UP000583929"/>
    </source>
</evidence>
<dbReference type="Pfam" id="PF04578">
    <property type="entry name" value="DUF594"/>
    <property type="match status" value="2"/>
</dbReference>
<sequence length="1375" mass="158405">MAHEFISKGFRKFWNRSEIRVSVLFSLVLQIILVLMGNKRKYTTKIWLRFILWLSYLLADWVATLSIGVLSNLQGNESDDDSSTRQIFTVTSFWAPFLLLHLGGPDTITAYSLEDNELWWRNFVTLGGQLVAVLYIFLNAWSNNILNLLSIPILIAGLIKFGERIWALRCASSECFRKSMFPSAEAGPSYARHMDEYLSKKDEGFKVSIETTFEVPTIGHTHHHHLRTVIRPNSIVPNAHNLQHAHKFFTMFKPLFADLILSIHDIVHSQSFFQETSCDEVFRVIEIELGFMYDLFYTKALKFNSGLGCFTCLVTCGCVVSVSVFFLYIDKRHYYTVDIVITYILLIGAIVLEIYAVVLKLCSDWTMLWLSKLSSGAVVTYLYQAISFISSSTKQSKRWSNKVGQHNLISFCLKKSADKYWFSRYYDKLMFKYWYDRPSIAKNNKLKELIFEQLLTKSKRNSADRKKLCDQRGEWVLKNEKCDHIFGWSVKEEFDQSILLWHIATDLCYDEDSESLDGDSRGECPLGELSKLMSEYMLYILDLRPFMLPNGIGQIRFQDTCAEATEFFKERRSIANESRARGGLLRVSTEISPSKVKRGRSNTVLFEACRLAKELQKWESTEKKWNLINNVWVEILCYAANQCQGNHHAQQLRRGGELLTHVWLLMAHLGITKHFQIADDHEKGITSLILAKKRNTMQFFPEKARELWNKCELRALILTSLSLQIILILIGNWRKHSTSTKIRMALWLAYLSADSLATVSLGILSNNQEDNSTNSGSGSGQDSTDPNYVIMAFWAPFLLLHLGGPDTITAYALEDNELWLRHLLGLFVQAGVAFYVFLRAWNSKKLNFLAIPIFVAGIIKYGERTWALRSASNEHFRESMLPQPDPGPNYARYMEELCLRKEEGFHVQSTVIEASKARSTHGEIRGSTNSSTDLVRKAHSFFSTFRRLCADLILSYHEITKSRSFFQHISSDKAFEVIEVEQGFMYDTFYTKAALIHSWTGAFLRCISFSSTVSVLVAFKFTNKEAYTRTDVIISYILLVGAIILEVYAVIVMLTSDWTMLWLSKHKKIIATVDRYKFNSRHRWSNKLRQYNLIGICLKSEPPKIIVLAKLLNIDKWLEKYIHTYVTDVPEHLKELIFEQLKGKSSGDNNDFKGCKELCRSRGDHVLKGENLYDEFGSIIELEFDQSILLWHIATDLCYYSSNPRRVTSTDPNRDVSKLLSDYMLYLVVVCPFMLPNGIGQIRFQDTCAEVLEFFNQRKHKKDPKEACQMLMDVNTEVPPSEVKGDRSKSVLFEACILAKKLESLETEECWKLISCLWVEILSYAANQCRWSQHAKQLRRGGELLTHVWLLMAHLGITEQFQISKGHTRAKLILH</sequence>
<organism evidence="3 4">
    <name type="scientific">Cannabis sativa</name>
    <name type="common">Hemp</name>
    <name type="synonym">Marijuana</name>
    <dbReference type="NCBI Taxonomy" id="3483"/>
    <lineage>
        <taxon>Eukaryota</taxon>
        <taxon>Viridiplantae</taxon>
        <taxon>Streptophyta</taxon>
        <taxon>Embryophyta</taxon>
        <taxon>Tracheophyta</taxon>
        <taxon>Spermatophyta</taxon>
        <taxon>Magnoliopsida</taxon>
        <taxon>eudicotyledons</taxon>
        <taxon>Gunneridae</taxon>
        <taxon>Pentapetalae</taxon>
        <taxon>rosids</taxon>
        <taxon>fabids</taxon>
        <taxon>Rosales</taxon>
        <taxon>Cannabaceae</taxon>
        <taxon>Cannabis</taxon>
    </lineage>
</organism>